<reference evidence="8 9" key="1">
    <citation type="submission" date="2018-08" db="EMBL/GenBank/DDBJ databases">
        <title>A genome reference for cultivated species of the human gut microbiota.</title>
        <authorList>
            <person name="Zou Y."/>
            <person name="Xue W."/>
            <person name="Luo G."/>
        </authorList>
    </citation>
    <scope>NUCLEOTIDE SEQUENCE [LARGE SCALE GENOMIC DNA]</scope>
    <source>
        <strain evidence="8 9">AF24-29</strain>
    </source>
</reference>
<dbReference type="PANTHER" id="PTHR34138:SF1">
    <property type="entry name" value="CELL SHAPE-DETERMINING PROTEIN MREC"/>
    <property type="match status" value="1"/>
</dbReference>
<dbReference type="Proteomes" id="UP000284178">
    <property type="component" value="Unassembled WGS sequence"/>
</dbReference>
<comment type="caution">
    <text evidence="8">The sequence shown here is derived from an EMBL/GenBank/DDBJ whole genome shotgun (WGS) entry which is preliminary data.</text>
</comment>
<keyword evidence="3 5" id="KW-0133">Cell shape</keyword>
<feature type="coiled-coil region" evidence="6">
    <location>
        <begin position="79"/>
        <end position="113"/>
    </location>
</feature>
<sequence length="282" mass="31141">MKLNRFQKILLWLIGISLSLSLILNVVSVTTPFSEISRQGYNVFSMLKYSLIDYPVTTVTDFFTSFSRLWQVRQENDLLRTQVDQIASLQGQLAEAERQIEELKQIADLKTIVSDYDLIPSTVLSRTQEAWNNLLTIDVGSADGVGLNYAVITPKGLVGKVTKVNEHTSTVKLITAEDGLNKVSVKIEIDEGKTVDAILVRYDSNEQAFVMQLLTSGATVTEEMRVVTSGMGGVFPSGLLVGTVSKVEELSNAVGMNIYVRPSADFQSFNYVCVVRRQGASQ</sequence>
<dbReference type="Gene3D" id="2.40.10.340">
    <property type="entry name" value="Rod shape-determining protein MreC, domain 1"/>
    <property type="match status" value="1"/>
</dbReference>
<dbReference type="PANTHER" id="PTHR34138">
    <property type="entry name" value="CELL SHAPE-DETERMINING PROTEIN MREC"/>
    <property type="match status" value="1"/>
</dbReference>
<name>A0A412G5P1_9FIRM</name>
<dbReference type="InterPro" id="IPR007221">
    <property type="entry name" value="MreC"/>
</dbReference>
<dbReference type="AlphaFoldDB" id="A0A412G5P1"/>
<proteinExistence type="inferred from homology"/>
<dbReference type="GeneID" id="83014384"/>
<gene>
    <name evidence="8" type="primary">mreC</name>
    <name evidence="8" type="ORF">DWY25_03040</name>
</gene>
<keyword evidence="6" id="KW-0175">Coiled coil</keyword>
<dbReference type="InterPro" id="IPR042175">
    <property type="entry name" value="Cell/Rod_MreC_2"/>
</dbReference>
<dbReference type="PIRSF" id="PIRSF038471">
    <property type="entry name" value="MreC"/>
    <property type="match status" value="1"/>
</dbReference>
<feature type="domain" description="Rod shape-determining protein MreC beta-barrel core" evidence="7">
    <location>
        <begin position="123"/>
        <end position="275"/>
    </location>
</feature>
<dbReference type="Gene3D" id="2.40.10.350">
    <property type="entry name" value="Rod shape-determining protein MreC, domain 2"/>
    <property type="match status" value="1"/>
</dbReference>
<evidence type="ECO:0000256" key="3">
    <source>
        <dbReference type="ARBA" id="ARBA00022960"/>
    </source>
</evidence>
<dbReference type="Pfam" id="PF04085">
    <property type="entry name" value="MreC"/>
    <property type="match status" value="1"/>
</dbReference>
<dbReference type="NCBIfam" id="TIGR00219">
    <property type="entry name" value="mreC"/>
    <property type="match status" value="1"/>
</dbReference>
<organism evidence="8 9">
    <name type="scientific">Holdemania filiformis</name>
    <dbReference type="NCBI Taxonomy" id="61171"/>
    <lineage>
        <taxon>Bacteria</taxon>
        <taxon>Bacillati</taxon>
        <taxon>Bacillota</taxon>
        <taxon>Erysipelotrichia</taxon>
        <taxon>Erysipelotrichales</taxon>
        <taxon>Erysipelotrichaceae</taxon>
        <taxon>Holdemania</taxon>
    </lineage>
</organism>
<dbReference type="RefSeq" id="WP_039864310.1">
    <property type="nucleotide sequence ID" value="NZ_CABJCV010000002.1"/>
</dbReference>
<evidence type="ECO:0000259" key="7">
    <source>
        <dbReference type="Pfam" id="PF04085"/>
    </source>
</evidence>
<dbReference type="GO" id="GO:0005886">
    <property type="term" value="C:plasma membrane"/>
    <property type="evidence" value="ECO:0007669"/>
    <property type="project" value="TreeGrafter"/>
</dbReference>
<evidence type="ECO:0000256" key="2">
    <source>
        <dbReference type="ARBA" id="ARBA00013855"/>
    </source>
</evidence>
<accession>A0A412G5P1</accession>
<evidence type="ECO:0000256" key="1">
    <source>
        <dbReference type="ARBA" id="ARBA00009369"/>
    </source>
</evidence>
<keyword evidence="9" id="KW-1185">Reference proteome</keyword>
<dbReference type="InterPro" id="IPR055342">
    <property type="entry name" value="MreC_beta-barrel_core"/>
</dbReference>
<comment type="function">
    <text evidence="5">Involved in formation and maintenance of cell shape.</text>
</comment>
<dbReference type="InterPro" id="IPR042177">
    <property type="entry name" value="Cell/Rod_1"/>
</dbReference>
<comment type="similarity">
    <text evidence="1 5">Belongs to the MreC family.</text>
</comment>
<evidence type="ECO:0000313" key="9">
    <source>
        <dbReference type="Proteomes" id="UP000284178"/>
    </source>
</evidence>
<evidence type="ECO:0000256" key="6">
    <source>
        <dbReference type="SAM" id="Coils"/>
    </source>
</evidence>
<dbReference type="GO" id="GO:0008360">
    <property type="term" value="P:regulation of cell shape"/>
    <property type="evidence" value="ECO:0007669"/>
    <property type="project" value="UniProtKB-KW"/>
</dbReference>
<evidence type="ECO:0000256" key="5">
    <source>
        <dbReference type="PIRNR" id="PIRNR038471"/>
    </source>
</evidence>
<evidence type="ECO:0000313" key="8">
    <source>
        <dbReference type="EMBL" id="RGR76345.1"/>
    </source>
</evidence>
<dbReference type="EMBL" id="QRUP01000002">
    <property type="protein sequence ID" value="RGR76345.1"/>
    <property type="molecule type" value="Genomic_DNA"/>
</dbReference>
<evidence type="ECO:0000256" key="4">
    <source>
        <dbReference type="ARBA" id="ARBA00032089"/>
    </source>
</evidence>
<protein>
    <recommendedName>
        <fullName evidence="2 5">Cell shape-determining protein MreC</fullName>
    </recommendedName>
    <alternativeName>
        <fullName evidence="4 5">Cell shape protein MreC</fullName>
    </alternativeName>
</protein>